<comment type="subcellular location">
    <subcellularLocation>
        <location evidence="1 7">Cell membrane</location>
        <topology evidence="1 7">Multi-pass membrane protein</topology>
    </subcellularLocation>
</comment>
<evidence type="ECO:0000256" key="5">
    <source>
        <dbReference type="ARBA" id="ARBA00022989"/>
    </source>
</evidence>
<dbReference type="GO" id="GO:0005886">
    <property type="term" value="C:plasma membrane"/>
    <property type="evidence" value="ECO:0007669"/>
    <property type="project" value="UniProtKB-SubCell"/>
</dbReference>
<dbReference type="GO" id="GO:0055085">
    <property type="term" value="P:transmembrane transport"/>
    <property type="evidence" value="ECO:0007669"/>
    <property type="project" value="InterPro"/>
</dbReference>
<dbReference type="RefSeq" id="WP_069150827.1">
    <property type="nucleotide sequence ID" value="NZ_MCGH01000001.1"/>
</dbReference>
<organism evidence="9 10">
    <name type="scientific">Eisenbergiella tayi</name>
    <dbReference type="NCBI Taxonomy" id="1432052"/>
    <lineage>
        <taxon>Bacteria</taxon>
        <taxon>Bacillati</taxon>
        <taxon>Bacillota</taxon>
        <taxon>Clostridia</taxon>
        <taxon>Lachnospirales</taxon>
        <taxon>Lachnospiraceae</taxon>
        <taxon>Eisenbergiella</taxon>
    </lineage>
</organism>
<dbReference type="Proteomes" id="UP000094067">
    <property type="component" value="Unassembled WGS sequence"/>
</dbReference>
<reference evidence="9 10" key="1">
    <citation type="submission" date="2016-07" db="EMBL/GenBank/DDBJ databases">
        <title>Characterization of isolates of Eisenbergiella tayi derived from blood cultures, using whole genome sequencing.</title>
        <authorList>
            <person name="Burdz T."/>
            <person name="Wiebe D."/>
            <person name="Huynh C."/>
            <person name="Bernard K."/>
        </authorList>
    </citation>
    <scope>NUCLEOTIDE SEQUENCE [LARGE SCALE GENOMIC DNA]</scope>
    <source>
        <strain evidence="9 10">NML 110608</strain>
    </source>
</reference>
<accession>A0A1E3AI18</accession>
<gene>
    <name evidence="9" type="primary">araQ_1</name>
    <name evidence="9" type="ORF">BEI61_00017</name>
</gene>
<dbReference type="InterPro" id="IPR000515">
    <property type="entry name" value="MetI-like"/>
</dbReference>
<keyword evidence="2 7" id="KW-0813">Transport</keyword>
<evidence type="ECO:0000313" key="9">
    <source>
        <dbReference type="EMBL" id="ODM08388.1"/>
    </source>
</evidence>
<feature type="domain" description="ABC transmembrane type-1" evidence="8">
    <location>
        <begin position="69"/>
        <end position="262"/>
    </location>
</feature>
<keyword evidence="3" id="KW-1003">Cell membrane</keyword>
<sequence>MKKKQRDKLFFTIFMYLVTLVIFYPMIMMLLVSLKSKAEVVSNPVGVKMSFQFSNYTEAFREMNYPLAFRNSVTLTACSVLAVSFLGCIAAYAIVRCTKMKKLFLLINILFMIGLSLPQQVAIVPMVLWLQKLHLGNTLLGVIFVYIAANASYAIFLFSGFINTVPVALEEAARMDGATPFKVFWKIVFPLLKAPMVTMIIVMTLRVWNDFMYPLVLLQGKAARTLPLTIFMFKGDLQIEWNIMFAATTMAILPLMIVYFIFQKQIISGMMTGSVKM</sequence>
<protein>
    <submittedName>
        <fullName evidence="9">L-arabinose transport system permease protein AraQ</fullName>
    </submittedName>
</protein>
<feature type="transmembrane region" description="Helical" evidence="7">
    <location>
        <begin position="142"/>
        <end position="162"/>
    </location>
</feature>
<evidence type="ECO:0000256" key="2">
    <source>
        <dbReference type="ARBA" id="ARBA00022448"/>
    </source>
</evidence>
<feature type="transmembrane region" description="Helical" evidence="7">
    <location>
        <begin position="107"/>
        <end position="130"/>
    </location>
</feature>
<keyword evidence="5 7" id="KW-1133">Transmembrane helix</keyword>
<dbReference type="PROSITE" id="PS50928">
    <property type="entry name" value="ABC_TM1"/>
    <property type="match status" value="1"/>
</dbReference>
<comment type="similarity">
    <text evidence="7">Belongs to the binding-protein-dependent transport system permease family.</text>
</comment>
<evidence type="ECO:0000313" key="10">
    <source>
        <dbReference type="Proteomes" id="UP000094067"/>
    </source>
</evidence>
<name>A0A1E3AI18_9FIRM</name>
<dbReference type="Pfam" id="PF00528">
    <property type="entry name" value="BPD_transp_1"/>
    <property type="match status" value="1"/>
</dbReference>
<evidence type="ECO:0000259" key="8">
    <source>
        <dbReference type="PROSITE" id="PS50928"/>
    </source>
</evidence>
<evidence type="ECO:0000256" key="7">
    <source>
        <dbReference type="RuleBase" id="RU363032"/>
    </source>
</evidence>
<feature type="transmembrane region" description="Helical" evidence="7">
    <location>
        <begin position="9"/>
        <end position="34"/>
    </location>
</feature>
<evidence type="ECO:0000256" key="6">
    <source>
        <dbReference type="ARBA" id="ARBA00023136"/>
    </source>
</evidence>
<dbReference type="SUPFAM" id="SSF161098">
    <property type="entry name" value="MetI-like"/>
    <property type="match status" value="1"/>
</dbReference>
<comment type="caution">
    <text evidence="9">The sequence shown here is derived from an EMBL/GenBank/DDBJ whole genome shotgun (WGS) entry which is preliminary data.</text>
</comment>
<feature type="transmembrane region" description="Helical" evidence="7">
    <location>
        <begin position="183"/>
        <end position="208"/>
    </location>
</feature>
<keyword evidence="4 7" id="KW-0812">Transmembrane</keyword>
<evidence type="ECO:0000256" key="3">
    <source>
        <dbReference type="ARBA" id="ARBA00022475"/>
    </source>
</evidence>
<evidence type="ECO:0000256" key="1">
    <source>
        <dbReference type="ARBA" id="ARBA00004651"/>
    </source>
</evidence>
<dbReference type="InterPro" id="IPR035906">
    <property type="entry name" value="MetI-like_sf"/>
</dbReference>
<dbReference type="CDD" id="cd06261">
    <property type="entry name" value="TM_PBP2"/>
    <property type="match status" value="1"/>
</dbReference>
<proteinExistence type="inferred from homology"/>
<keyword evidence="6 7" id="KW-0472">Membrane</keyword>
<dbReference type="PANTHER" id="PTHR43744:SF12">
    <property type="entry name" value="ABC TRANSPORTER PERMEASE PROTEIN MG189-RELATED"/>
    <property type="match status" value="1"/>
</dbReference>
<dbReference type="EMBL" id="MCGH01000001">
    <property type="protein sequence ID" value="ODM08388.1"/>
    <property type="molecule type" value="Genomic_DNA"/>
</dbReference>
<feature type="transmembrane region" description="Helical" evidence="7">
    <location>
        <begin position="73"/>
        <end position="95"/>
    </location>
</feature>
<evidence type="ECO:0000256" key="4">
    <source>
        <dbReference type="ARBA" id="ARBA00022692"/>
    </source>
</evidence>
<feature type="transmembrane region" description="Helical" evidence="7">
    <location>
        <begin position="241"/>
        <end position="262"/>
    </location>
</feature>
<dbReference type="PANTHER" id="PTHR43744">
    <property type="entry name" value="ABC TRANSPORTER PERMEASE PROTEIN MG189-RELATED-RELATED"/>
    <property type="match status" value="1"/>
</dbReference>
<dbReference type="AlphaFoldDB" id="A0A1E3AI18"/>
<dbReference type="Gene3D" id="1.10.3720.10">
    <property type="entry name" value="MetI-like"/>
    <property type="match status" value="1"/>
</dbReference>